<proteinExistence type="inferred from homology"/>
<dbReference type="Proteomes" id="UP000045039">
    <property type="component" value="Unassembled WGS sequence"/>
</dbReference>
<feature type="binding site" evidence="10">
    <location>
        <position position="225"/>
    </location>
    <ligand>
        <name>Mn(2+)</name>
        <dbReference type="ChEBI" id="CHEBI:29035"/>
        <label>1</label>
    </ligand>
</feature>
<keyword evidence="4" id="KW-0692">RNA repair</keyword>
<dbReference type="PANTHER" id="PTHR11118">
    <property type="entry name" value="RNA-SPLICING LIGASE RTCB HOMOLOG"/>
    <property type="match status" value="1"/>
</dbReference>
<dbReference type="AlphaFoldDB" id="A0A0C7CXX8"/>
<comment type="caution">
    <text evidence="13">The sequence shown here is derived from an EMBL/GenBank/DDBJ whole genome shotgun (WGS) entry which is preliminary data.</text>
</comment>
<dbReference type="Proteomes" id="UP000284767">
    <property type="component" value="Unassembled WGS sequence"/>
</dbReference>
<dbReference type="Pfam" id="PF01139">
    <property type="entry name" value="RtcB"/>
    <property type="match status" value="1"/>
</dbReference>
<dbReference type="GO" id="GO:0046872">
    <property type="term" value="F:metal ion binding"/>
    <property type="evidence" value="ECO:0007669"/>
    <property type="project" value="UniProtKB-UniRule"/>
</dbReference>
<keyword evidence="2 10" id="KW-0479">Metal-binding</keyword>
<keyword evidence="1 11" id="KW-0436">Ligase</keyword>
<dbReference type="EC" id="6.5.1.-" evidence="11"/>
<accession>A0A0C7CXX8</accession>
<dbReference type="GO" id="GO:0042245">
    <property type="term" value="P:RNA repair"/>
    <property type="evidence" value="ECO:0007669"/>
    <property type="project" value="UniProtKB-KW"/>
</dbReference>
<evidence type="ECO:0000313" key="13">
    <source>
        <dbReference type="EMBL" id="RPM22988.1"/>
    </source>
</evidence>
<feature type="active site" description="GMP-histidine intermediate" evidence="8">
    <location>
        <position position="395"/>
    </location>
</feature>
<keyword evidence="5 9" id="KW-0342">GTP-binding</keyword>
<evidence type="ECO:0000256" key="11">
    <source>
        <dbReference type="RuleBase" id="RU371113"/>
    </source>
</evidence>
<feature type="binding site" evidence="9">
    <location>
        <begin position="224"/>
        <end position="228"/>
    </location>
    <ligand>
        <name>GMP</name>
        <dbReference type="ChEBI" id="CHEBI:58115"/>
    </ligand>
</feature>
<evidence type="ECO:0000313" key="14">
    <source>
        <dbReference type="Proteomes" id="UP000045039"/>
    </source>
</evidence>
<dbReference type="InterPro" id="IPR036025">
    <property type="entry name" value="RtcB-like_sf"/>
</dbReference>
<feature type="binding site" evidence="9">
    <location>
        <begin position="371"/>
        <end position="374"/>
    </location>
    <ligand>
        <name>GMP</name>
        <dbReference type="ChEBI" id="CHEBI:58115"/>
    </ligand>
</feature>
<evidence type="ECO:0000313" key="15">
    <source>
        <dbReference type="Proteomes" id="UP000284767"/>
    </source>
</evidence>
<reference evidence="13 15" key="3">
    <citation type="submission" date="2017-08" db="EMBL/GenBank/DDBJ databases">
        <authorList>
            <person name="Feschi L."/>
            <person name="Jeukens J."/>
            <person name="Emond-Rheault J.-G."/>
            <person name="Kukavica-Ibrulj I."/>
            <person name="Boyle B."/>
            <person name="Levesque R.C."/>
        </authorList>
    </citation>
    <scope>NUCLEOTIDE SEQUENCE [LARGE SCALE GENOMIC DNA]</scope>
    <source>
        <strain evidence="13 15">PA-W36</strain>
    </source>
</reference>
<feature type="binding site" evidence="10">
    <location>
        <position position="105"/>
    </location>
    <ligand>
        <name>Mn(2+)</name>
        <dbReference type="ChEBI" id="CHEBI:29035"/>
        <label>1</label>
    </ligand>
</feature>
<dbReference type="GO" id="GO:0170057">
    <property type="term" value="F:RNA ligase (GTP) activity"/>
    <property type="evidence" value="ECO:0007669"/>
    <property type="project" value="UniProtKB-EC"/>
</dbReference>
<evidence type="ECO:0000256" key="2">
    <source>
        <dbReference type="ARBA" id="ARBA00022723"/>
    </source>
</evidence>
<dbReference type="GO" id="GO:0006396">
    <property type="term" value="P:RNA processing"/>
    <property type="evidence" value="ECO:0007669"/>
    <property type="project" value="InterPro"/>
</dbReference>
<feature type="binding site" evidence="10">
    <location>
        <position position="343"/>
    </location>
    <ligand>
        <name>Mn(2+)</name>
        <dbReference type="ChEBI" id="CHEBI:29035"/>
        <label>2</label>
    </ligand>
</feature>
<evidence type="ECO:0000256" key="7">
    <source>
        <dbReference type="ARBA" id="ARBA00047746"/>
    </source>
</evidence>
<reference evidence="13 15" key="4">
    <citation type="submission" date="2019-01" db="EMBL/GenBank/DDBJ databases">
        <title>The Pseudomonas aeruginosa pan-genome provides new insights on its population structure, horizontal gene transfer and pathogenicity.</title>
        <authorList>
            <person name="Freschi L."/>
            <person name="Vincent A.T."/>
            <person name="Jeukens J."/>
            <person name="Emond-Rheault J.-G."/>
            <person name="Kukavica-Ibrulj I."/>
            <person name="Dupont M.-J."/>
            <person name="Charette S.J."/>
            <person name="Boyle B."/>
            <person name="Levesque R.C."/>
        </authorList>
    </citation>
    <scope>NUCLEOTIDE SEQUENCE [LARGE SCALE GENOMIC DNA]</scope>
    <source>
        <strain evidence="13 15">PA-W36</strain>
    </source>
</reference>
<evidence type="ECO:0000256" key="5">
    <source>
        <dbReference type="ARBA" id="ARBA00023134"/>
    </source>
</evidence>
<feature type="binding site" evidence="10">
    <location>
        <position position="256"/>
    </location>
    <ligand>
        <name>Mn(2+)</name>
        <dbReference type="ChEBI" id="CHEBI:29035"/>
        <label>2</label>
    </ligand>
</feature>
<evidence type="ECO:0000256" key="4">
    <source>
        <dbReference type="ARBA" id="ARBA00022800"/>
    </source>
</evidence>
<comment type="similarity">
    <text evidence="11">Belongs to the RtcB family.</text>
</comment>
<reference evidence="12" key="2">
    <citation type="submission" date="2015-06" db="EMBL/GenBank/DDBJ databases">
        <authorList>
            <person name="Radhakrishnan R."/>
            <person name="Underwood A."/>
            <person name="Al-Shahib A."/>
        </authorList>
    </citation>
    <scope>NUCLEOTIDE SEQUENCE</scope>
    <source>
        <strain evidence="12">P19_London_7_VIM_2_05_10</strain>
    </source>
</reference>
<dbReference type="PANTHER" id="PTHR11118:SF1">
    <property type="entry name" value="RNA-SPLICING LIGASE RTCB HOMOLOG"/>
    <property type="match status" value="1"/>
</dbReference>
<comment type="cofactor">
    <cofactor evidence="10 11">
        <name>Mn(2+)</name>
        <dbReference type="ChEBI" id="CHEBI:29035"/>
    </cofactor>
    <text evidence="10 11">Binds 2 manganese ions per subunit.</text>
</comment>
<evidence type="ECO:0000256" key="1">
    <source>
        <dbReference type="ARBA" id="ARBA00022598"/>
    </source>
</evidence>
<sequence length="467" mass="51293">MSKHSRLEKAFLRSGILVDRQQDIVTLTRRHDGTSAQVLLPASFALEEKAVRQLLDFASVQAPGDTGHVCKACATPDFHPGSIAPVGSIVASTADFVIPAAIGTDINCGMRLLRTGLTLSSAEEHRQALVAGLTHVLLRNGRDVPLRVQAFEALFAESPGHCLERLSEDGLWAEVDQARLFRELQGCIGLDEFGGRLEYAPEALRDRRRSLIRDPGLGTTGSGNHFVELQVVDRLLDRHQAFALGLRADELVVMIHSGSRDVGFHVGQRWMDRARTAWPRGRRHPASGLYALGGELAGEYLQAMGGAARYAWLNRVVLAELVRKVLRETFQRDDSALLVDVPHNVVLQEQGLNLHRKGATPARQGDLLLIPGSMGDYSYIASGLGHPDWLWSCSHGAGRSIRRQALRALKGPGDSALPWHCVTLREERRIEEAPGAYKPVGPVIDAQERAGLIRPLARLRPWLTFKA</sequence>
<evidence type="ECO:0000256" key="10">
    <source>
        <dbReference type="PIRSR" id="PIRSR601233-3"/>
    </source>
</evidence>
<dbReference type="RefSeq" id="WP_003116715.1">
    <property type="nucleotide sequence ID" value="NZ_AP024513.1"/>
</dbReference>
<comment type="subunit">
    <text evidence="11">Monomer.</text>
</comment>
<evidence type="ECO:0000256" key="8">
    <source>
        <dbReference type="PIRSR" id="PIRSR601233-1"/>
    </source>
</evidence>
<evidence type="ECO:0000313" key="12">
    <source>
        <dbReference type="EMBL" id="CRP76124.1"/>
    </source>
</evidence>
<dbReference type="EMBL" id="CVVU01000242">
    <property type="protein sequence ID" value="CRP76124.1"/>
    <property type="molecule type" value="Genomic_DNA"/>
</dbReference>
<keyword evidence="6 10" id="KW-0464">Manganese</keyword>
<dbReference type="GO" id="GO:0003972">
    <property type="term" value="F:RNA ligase (ATP) activity"/>
    <property type="evidence" value="ECO:0007669"/>
    <property type="project" value="TreeGrafter"/>
</dbReference>
<dbReference type="Gene3D" id="3.90.1860.10">
    <property type="entry name" value="tRNA-splicing ligase RtcB"/>
    <property type="match status" value="1"/>
</dbReference>
<evidence type="ECO:0000256" key="6">
    <source>
        <dbReference type="ARBA" id="ARBA00023211"/>
    </source>
</evidence>
<name>A0A0C7CXX8_PSEAI</name>
<feature type="binding site" evidence="9">
    <location>
        <position position="378"/>
    </location>
    <ligand>
        <name>GMP</name>
        <dbReference type="ChEBI" id="CHEBI:58115"/>
    </ligand>
</feature>
<dbReference type="SUPFAM" id="SSF103365">
    <property type="entry name" value="Hypothetical protein PH1602"/>
    <property type="match status" value="1"/>
</dbReference>
<reference evidence="14" key="1">
    <citation type="submission" date="2015-06" db="EMBL/GenBank/DDBJ databases">
        <authorList>
            <person name="Radhakrishnan Rajesh"/>
            <person name="Underwood Anthony"/>
            <person name="Al-Shahib Ali"/>
        </authorList>
    </citation>
    <scope>NUCLEOTIDE SEQUENCE [LARGE SCALE GENOMIC DNA]</scope>
    <source>
        <strain evidence="14">P19_London_7_VIM_2_05_10</strain>
    </source>
</reference>
<evidence type="ECO:0000256" key="9">
    <source>
        <dbReference type="PIRSR" id="PIRSR601233-2"/>
    </source>
</evidence>
<organism evidence="13 15">
    <name type="scientific">Pseudomonas aeruginosa</name>
    <dbReference type="NCBI Taxonomy" id="287"/>
    <lineage>
        <taxon>Bacteria</taxon>
        <taxon>Pseudomonadati</taxon>
        <taxon>Pseudomonadota</taxon>
        <taxon>Gammaproteobacteria</taxon>
        <taxon>Pseudomonadales</taxon>
        <taxon>Pseudomonadaceae</taxon>
        <taxon>Pseudomonas</taxon>
    </lineage>
</organism>
<protein>
    <recommendedName>
        <fullName evidence="11">tRNA-splicing ligase RtcB</fullName>
        <ecNumber evidence="11">6.5.1.-</ecNumber>
    </recommendedName>
</protein>
<evidence type="ECO:0000256" key="3">
    <source>
        <dbReference type="ARBA" id="ARBA00022741"/>
    </source>
</evidence>
<keyword evidence="3 9" id="KW-0547">Nucleotide-binding</keyword>
<feature type="binding site" evidence="9">
    <location>
        <begin position="343"/>
        <end position="344"/>
    </location>
    <ligand>
        <name>GMP</name>
        <dbReference type="ChEBI" id="CHEBI:58115"/>
    </ligand>
</feature>
<gene>
    <name evidence="12" type="primary">rtcB_3</name>
    <name evidence="11" type="synonym">rtcB</name>
    <name evidence="13" type="ORF">IPC1295_00325</name>
    <name evidence="12" type="ORF">PAERUG_P19_London_7_VIM_2_05_10_05467</name>
</gene>
<comment type="catalytic activity">
    <reaction evidence="7">
        <text>a 3'-end 3'-phospho-ribonucleotide-RNA + a 5'-end dephospho-ribonucleoside-RNA + GTP = a ribonucleotidyl-ribonucleotide-RNA + GMP + diphosphate</text>
        <dbReference type="Rhea" id="RHEA:68076"/>
        <dbReference type="Rhea" id="RHEA-COMP:10463"/>
        <dbReference type="Rhea" id="RHEA-COMP:13936"/>
        <dbReference type="Rhea" id="RHEA-COMP:17355"/>
        <dbReference type="ChEBI" id="CHEBI:33019"/>
        <dbReference type="ChEBI" id="CHEBI:37565"/>
        <dbReference type="ChEBI" id="CHEBI:58115"/>
        <dbReference type="ChEBI" id="CHEBI:83062"/>
        <dbReference type="ChEBI" id="CHEBI:138284"/>
        <dbReference type="ChEBI" id="CHEBI:173118"/>
        <dbReference type="EC" id="6.5.1.8"/>
    </reaction>
</comment>
<dbReference type="GO" id="GO:0005525">
    <property type="term" value="F:GTP binding"/>
    <property type="evidence" value="ECO:0007669"/>
    <property type="project" value="UniProtKB-KW"/>
</dbReference>
<dbReference type="EMBL" id="NSNE01000001">
    <property type="protein sequence ID" value="RPM22988.1"/>
    <property type="molecule type" value="Genomic_DNA"/>
</dbReference>
<feature type="binding site" evidence="9">
    <location>
        <begin position="395"/>
        <end position="398"/>
    </location>
    <ligand>
        <name>GMP</name>
        <dbReference type="ChEBI" id="CHEBI:58115"/>
    </ligand>
</feature>
<dbReference type="InterPro" id="IPR001233">
    <property type="entry name" value="RtcB"/>
</dbReference>